<keyword evidence="3" id="KW-1185">Reference proteome</keyword>
<evidence type="ECO:0000313" key="3">
    <source>
        <dbReference type="Proteomes" id="UP000294933"/>
    </source>
</evidence>
<dbReference type="STRING" id="50990.A0A4Y7QB24"/>
<dbReference type="Proteomes" id="UP000294933">
    <property type="component" value="Unassembled WGS sequence"/>
</dbReference>
<sequence>MPVDIFIEVASHLAPLDLLHMAQSSKQLRQNLMSKHSKPIWRTARDSLGMPDCPPDMSEPQYAQFIFTKNCYVCDKVTVQTIEYALRVRLCKRCFKIHLVRGPRILKSFGKRYVTDEAIYNLLPSYKGIKSTTDFKHWRYYMPYFLPLVKKYVAFTSESERNTFCAERNQAVAEIYTNGPKLERWHDEFQARKRAADQLLAKNRENDIKARLKGLGYTDEDLHIYDRRWDNLIDRPCELNPRIWKSILPKLEVLIVDWWEIRRKERISNLYRDHLENLNCIREEKLLMPSFGDVFLFPAIAKLGLDDPPRMKFTAEQWETTLAQVQDDISAYKVDLKAACVTSLCSARQILLPDIGEDRRVGMQQIQLHELLGQPDTPPLQRATSFLQLNDPRDYRSSRNLTYVELLSLQSYPPRHWTSASCASVESLVGKKDKISCDVKFVQIAEHFLADLGLPEWTPMTLVEMFDNSFSCYRCSPFIRRKKTWKALVEHYVDELNFFEKASEKLRDNKKTLKLVNDHELNNIEPLCGFGGQDETNDRWGNYYCALCTEAGIEWDNYMSLEVVTAHIFSKHDKVAEVDDIGQH</sequence>
<organism evidence="2 3">
    <name type="scientific">Rickenella mellea</name>
    <dbReference type="NCBI Taxonomy" id="50990"/>
    <lineage>
        <taxon>Eukaryota</taxon>
        <taxon>Fungi</taxon>
        <taxon>Dikarya</taxon>
        <taxon>Basidiomycota</taxon>
        <taxon>Agaricomycotina</taxon>
        <taxon>Agaricomycetes</taxon>
        <taxon>Hymenochaetales</taxon>
        <taxon>Rickenellaceae</taxon>
        <taxon>Rickenella</taxon>
    </lineage>
</organism>
<evidence type="ECO:0000313" key="2">
    <source>
        <dbReference type="EMBL" id="TDL24873.1"/>
    </source>
</evidence>
<reference evidence="2 3" key="1">
    <citation type="submission" date="2018-06" db="EMBL/GenBank/DDBJ databases">
        <title>A transcriptomic atlas of mushroom development highlights an independent origin of complex multicellularity.</title>
        <authorList>
            <consortium name="DOE Joint Genome Institute"/>
            <person name="Krizsan K."/>
            <person name="Almasi E."/>
            <person name="Merenyi Z."/>
            <person name="Sahu N."/>
            <person name="Viragh M."/>
            <person name="Koszo T."/>
            <person name="Mondo S."/>
            <person name="Kiss B."/>
            <person name="Balint B."/>
            <person name="Kues U."/>
            <person name="Barry K."/>
            <person name="Hegedus J.C."/>
            <person name="Henrissat B."/>
            <person name="Johnson J."/>
            <person name="Lipzen A."/>
            <person name="Ohm R."/>
            <person name="Nagy I."/>
            <person name="Pangilinan J."/>
            <person name="Yan J."/>
            <person name="Xiong Y."/>
            <person name="Grigoriev I.V."/>
            <person name="Hibbett D.S."/>
            <person name="Nagy L.G."/>
        </authorList>
    </citation>
    <scope>NUCLEOTIDE SEQUENCE [LARGE SCALE GENOMIC DNA]</scope>
    <source>
        <strain evidence="2 3">SZMC22713</strain>
    </source>
</reference>
<name>A0A4Y7QB24_9AGAM</name>
<dbReference type="InterPro" id="IPR001810">
    <property type="entry name" value="F-box_dom"/>
</dbReference>
<dbReference type="OrthoDB" id="2322499at2759"/>
<evidence type="ECO:0000259" key="1">
    <source>
        <dbReference type="PROSITE" id="PS50181"/>
    </source>
</evidence>
<dbReference type="EMBL" id="ML170165">
    <property type="protein sequence ID" value="TDL24873.1"/>
    <property type="molecule type" value="Genomic_DNA"/>
</dbReference>
<proteinExistence type="predicted"/>
<gene>
    <name evidence="2" type="ORF">BD410DRAFT_744574</name>
</gene>
<dbReference type="PROSITE" id="PS50181">
    <property type="entry name" value="FBOX"/>
    <property type="match status" value="1"/>
</dbReference>
<dbReference type="VEuPathDB" id="FungiDB:BD410DRAFT_744574"/>
<dbReference type="AlphaFoldDB" id="A0A4Y7QB24"/>
<accession>A0A4Y7QB24</accession>
<dbReference type="CDD" id="cd09917">
    <property type="entry name" value="F-box_SF"/>
    <property type="match status" value="1"/>
</dbReference>
<protein>
    <recommendedName>
        <fullName evidence="1">F-box domain-containing protein</fullName>
    </recommendedName>
</protein>
<feature type="domain" description="F-box" evidence="1">
    <location>
        <begin position="1"/>
        <end position="44"/>
    </location>
</feature>